<feature type="domain" description="NAD-dependent epimerase/dehydratase" evidence="1">
    <location>
        <begin position="5"/>
        <end position="230"/>
    </location>
</feature>
<dbReference type="GO" id="GO:0044877">
    <property type="term" value="F:protein-containing complex binding"/>
    <property type="evidence" value="ECO:0007669"/>
    <property type="project" value="TreeGrafter"/>
</dbReference>
<reference evidence="2 3" key="1">
    <citation type="submission" date="2019-11" db="EMBL/GenBank/DDBJ databases">
        <title>Identification of a novel strain.</title>
        <authorList>
            <person name="Xu Q."/>
            <person name="Wang G."/>
        </authorList>
    </citation>
    <scope>NUCLEOTIDE SEQUENCE [LARGE SCALE GENOMIC DNA]</scope>
    <source>
        <strain evidence="3">xq</strain>
    </source>
</reference>
<dbReference type="PANTHER" id="PTHR12126">
    <property type="entry name" value="NADH-UBIQUINONE OXIDOREDUCTASE 39 KDA SUBUNIT-RELATED"/>
    <property type="match status" value="1"/>
</dbReference>
<organism evidence="2 3">
    <name type="scientific">Hyphomicrobium album</name>
    <dbReference type="NCBI Taxonomy" id="2665159"/>
    <lineage>
        <taxon>Bacteria</taxon>
        <taxon>Pseudomonadati</taxon>
        <taxon>Pseudomonadota</taxon>
        <taxon>Alphaproteobacteria</taxon>
        <taxon>Hyphomicrobiales</taxon>
        <taxon>Hyphomicrobiaceae</taxon>
        <taxon>Hyphomicrobium</taxon>
    </lineage>
</organism>
<evidence type="ECO:0000259" key="1">
    <source>
        <dbReference type="Pfam" id="PF01370"/>
    </source>
</evidence>
<dbReference type="AlphaFoldDB" id="A0A6I3KJE2"/>
<dbReference type="Proteomes" id="UP000440694">
    <property type="component" value="Unassembled WGS sequence"/>
</dbReference>
<protein>
    <submittedName>
        <fullName evidence="2">NAD-dependent epimerase/dehydratase family protein</fullName>
    </submittedName>
</protein>
<proteinExistence type="predicted"/>
<evidence type="ECO:0000313" key="2">
    <source>
        <dbReference type="EMBL" id="MTD94086.1"/>
    </source>
</evidence>
<dbReference type="SUPFAM" id="SSF51735">
    <property type="entry name" value="NAD(P)-binding Rossmann-fold domains"/>
    <property type="match status" value="1"/>
</dbReference>
<sequence>MRPTVLVTGATGSIGRFVVPALIGAGYLVRGQYVRAPGNVPGVDWRRWNFLESLEVDPLVDGCDAVIHLAAELSDIGKMERINVDATRRLAEAAAASGARYFGHASSIVVYGSPRTRRVDEQTPLIDLARPMAKQYLAEPYMLEYARTKTMAELALRGAAPTLRVDLLRPTVVADLQRILEAADWSAYRKVLCLYRRTQYVLASDVASAIAHLLRRGLQDGRDRIEAYNICEDACGTFRDLFARAYEMTHDPRYSVPFELPIVADMAKNWSLSRTLEIRYPLGMLRFANDKLCATGFRFPTGIEAAVEQSLFGRVEGLKGNTLPQAVP</sequence>
<dbReference type="PANTHER" id="PTHR12126:SF11">
    <property type="entry name" value="NADH DEHYDROGENASE [UBIQUINONE] 1 ALPHA SUBCOMPLEX SUBUNIT 9, MITOCHONDRIAL"/>
    <property type="match status" value="1"/>
</dbReference>
<accession>A0A6I3KJE2</accession>
<dbReference type="Pfam" id="PF01370">
    <property type="entry name" value="Epimerase"/>
    <property type="match status" value="1"/>
</dbReference>
<dbReference type="InterPro" id="IPR036291">
    <property type="entry name" value="NAD(P)-bd_dom_sf"/>
</dbReference>
<keyword evidence="3" id="KW-1185">Reference proteome</keyword>
<gene>
    <name evidence="2" type="ORF">GIW81_07010</name>
</gene>
<dbReference type="EMBL" id="WMBQ01000001">
    <property type="protein sequence ID" value="MTD94086.1"/>
    <property type="molecule type" value="Genomic_DNA"/>
</dbReference>
<dbReference type="InterPro" id="IPR001509">
    <property type="entry name" value="Epimerase_deHydtase"/>
</dbReference>
<evidence type="ECO:0000313" key="3">
    <source>
        <dbReference type="Proteomes" id="UP000440694"/>
    </source>
</evidence>
<dbReference type="InterPro" id="IPR051207">
    <property type="entry name" value="ComplexI_NDUFA9_subunit"/>
</dbReference>
<dbReference type="Gene3D" id="3.40.50.720">
    <property type="entry name" value="NAD(P)-binding Rossmann-like Domain"/>
    <property type="match status" value="1"/>
</dbReference>
<comment type="caution">
    <text evidence="2">The sequence shown here is derived from an EMBL/GenBank/DDBJ whole genome shotgun (WGS) entry which is preliminary data.</text>
</comment>
<name>A0A6I3KJE2_9HYPH</name>
<dbReference type="RefSeq" id="WP_154738558.1">
    <property type="nucleotide sequence ID" value="NZ_WMBQ01000001.1"/>
</dbReference>